<proteinExistence type="inferred from homology"/>
<dbReference type="PANTHER" id="PTHR36852">
    <property type="entry name" value="PROTEIN GVPL 2"/>
    <property type="match status" value="1"/>
</dbReference>
<dbReference type="InterPro" id="IPR009430">
    <property type="entry name" value="GvpL/GvpF"/>
</dbReference>
<dbReference type="EMBL" id="JAUUCC010000040">
    <property type="protein sequence ID" value="MEE2052148.1"/>
    <property type="molecule type" value="Genomic_DNA"/>
</dbReference>
<comment type="subcellular location">
    <subcellularLocation>
        <location evidence="2">Gas vesicle</location>
    </subcellularLocation>
</comment>
<dbReference type="PANTHER" id="PTHR36852:SF1">
    <property type="entry name" value="PROTEIN GVPL 2"/>
    <property type="match status" value="1"/>
</dbReference>
<evidence type="ECO:0000256" key="1">
    <source>
        <dbReference type="ARBA" id="ARBA00022987"/>
    </source>
</evidence>
<dbReference type="RefSeq" id="WP_330159193.1">
    <property type="nucleotide sequence ID" value="NZ_BAAAJA010000004.1"/>
</dbReference>
<gene>
    <name evidence="4" type="ORF">Q8A49_16740</name>
</gene>
<accession>A0ABU7KS72</accession>
<evidence type="ECO:0000313" key="5">
    <source>
        <dbReference type="Proteomes" id="UP001348641"/>
    </source>
</evidence>
<comment type="similarity">
    <text evidence="3">Belongs to the gas vesicle GvpF/GvpL family.</text>
</comment>
<organism evidence="4 5">
    <name type="scientific">Nocardiopsis tropica</name>
    <dbReference type="NCBI Taxonomy" id="109330"/>
    <lineage>
        <taxon>Bacteria</taxon>
        <taxon>Bacillati</taxon>
        <taxon>Actinomycetota</taxon>
        <taxon>Actinomycetes</taxon>
        <taxon>Streptosporangiales</taxon>
        <taxon>Nocardiopsidaceae</taxon>
        <taxon>Nocardiopsis</taxon>
    </lineage>
</organism>
<sequence>MSTYVYGIVRDDESLDHLKLTGVGESPAPLRFVRAGGLAAAASDASEGLRAKRRDLTAHQDVLQALAQGHGVLPLRFGAVSADDEAVAAELDRGADHYSELLARLAERVEFNVKATHIEEAALRLMLLDDESLRARNEALRASGGGTPAEQMEFGEQVSQALEALRQRDAEAVTRPLAEHAERVAMGPLVGGCLANVSVLVRRDRTEDFLRVAGELQQKWGTLLEIRVNGPLPPYSFVTAPPR</sequence>
<comment type="caution">
    <text evidence="4">The sequence shown here is derived from an EMBL/GenBank/DDBJ whole genome shotgun (WGS) entry which is preliminary data.</text>
</comment>
<dbReference type="Pfam" id="PF06386">
    <property type="entry name" value="GvpL_GvpF"/>
    <property type="match status" value="1"/>
</dbReference>
<protein>
    <submittedName>
        <fullName evidence="4">GvpL/GvpF family gas vesicle protein</fullName>
    </submittedName>
</protein>
<dbReference type="Proteomes" id="UP001348641">
    <property type="component" value="Unassembled WGS sequence"/>
</dbReference>
<reference evidence="4 5" key="1">
    <citation type="submission" date="2023-07" db="EMBL/GenBank/DDBJ databases">
        <authorList>
            <person name="Girao M."/>
            <person name="Carvalho M.F."/>
        </authorList>
    </citation>
    <scope>NUCLEOTIDE SEQUENCE [LARGE SCALE GENOMIC DNA]</scope>
    <source>
        <strain evidence="4 5">66/93</strain>
    </source>
</reference>
<evidence type="ECO:0000313" key="4">
    <source>
        <dbReference type="EMBL" id="MEE2052148.1"/>
    </source>
</evidence>
<evidence type="ECO:0000256" key="3">
    <source>
        <dbReference type="ARBA" id="ARBA00035643"/>
    </source>
</evidence>
<keyword evidence="1" id="KW-0304">Gas vesicle</keyword>
<evidence type="ECO:0000256" key="2">
    <source>
        <dbReference type="ARBA" id="ARBA00035108"/>
    </source>
</evidence>
<name>A0ABU7KS72_9ACTN</name>